<dbReference type="EMBL" id="FNFL01000006">
    <property type="protein sequence ID" value="SDK43041.1"/>
    <property type="molecule type" value="Genomic_DNA"/>
</dbReference>
<dbReference type="InterPro" id="IPR004365">
    <property type="entry name" value="NA-bd_OB_tRNA"/>
</dbReference>
<evidence type="ECO:0000256" key="10">
    <source>
        <dbReference type="ARBA" id="ARBA00049244"/>
    </source>
</evidence>
<dbReference type="GO" id="GO:0006260">
    <property type="term" value="P:DNA replication"/>
    <property type="evidence" value="ECO:0007669"/>
    <property type="project" value="UniProtKB-KW"/>
</dbReference>
<dbReference type="Gene3D" id="3.20.20.140">
    <property type="entry name" value="Metal-dependent hydrolases"/>
    <property type="match status" value="1"/>
</dbReference>
<dbReference type="GO" id="GO:0003676">
    <property type="term" value="F:nucleic acid binding"/>
    <property type="evidence" value="ECO:0007669"/>
    <property type="project" value="InterPro"/>
</dbReference>
<dbReference type="RefSeq" id="WP_093216159.1">
    <property type="nucleotide sequence ID" value="NZ_FNFL01000006.1"/>
</dbReference>
<dbReference type="STRING" id="407036.SAMN05216243_3138"/>
<keyword evidence="5" id="KW-0808">Transferase</keyword>
<dbReference type="NCBIfam" id="NF004226">
    <property type="entry name" value="PRK05673.1"/>
    <property type="match status" value="1"/>
</dbReference>
<evidence type="ECO:0000256" key="5">
    <source>
        <dbReference type="ARBA" id="ARBA00022679"/>
    </source>
</evidence>
<evidence type="ECO:0000313" key="13">
    <source>
        <dbReference type="Proteomes" id="UP000198694"/>
    </source>
</evidence>
<keyword evidence="8" id="KW-0239">DNA-directed DNA polymerase</keyword>
<protein>
    <recommendedName>
        <fullName evidence="4">DNA polymerase III subunit alpha</fullName>
        <ecNumber evidence="3">2.7.7.7</ecNumber>
    </recommendedName>
</protein>
<comment type="similarity">
    <text evidence="2">Belongs to the DNA polymerase type-C family. DnaE subfamily.</text>
</comment>
<dbReference type="GO" id="GO:0008408">
    <property type="term" value="F:3'-5' exonuclease activity"/>
    <property type="evidence" value="ECO:0007669"/>
    <property type="project" value="InterPro"/>
</dbReference>
<evidence type="ECO:0000256" key="6">
    <source>
        <dbReference type="ARBA" id="ARBA00022695"/>
    </source>
</evidence>
<dbReference type="InterPro" id="IPR004013">
    <property type="entry name" value="PHP_dom"/>
</dbReference>
<dbReference type="PANTHER" id="PTHR32294:SF0">
    <property type="entry name" value="DNA POLYMERASE III SUBUNIT ALPHA"/>
    <property type="match status" value="1"/>
</dbReference>
<evidence type="ECO:0000313" key="12">
    <source>
        <dbReference type="EMBL" id="SDK43041.1"/>
    </source>
</evidence>
<dbReference type="GO" id="GO:0003887">
    <property type="term" value="F:DNA-directed DNA polymerase activity"/>
    <property type="evidence" value="ECO:0007669"/>
    <property type="project" value="UniProtKB-KW"/>
</dbReference>
<evidence type="ECO:0000256" key="3">
    <source>
        <dbReference type="ARBA" id="ARBA00012417"/>
    </source>
</evidence>
<comment type="function">
    <text evidence="9">DNA polymerase III is a complex, multichain enzyme responsible for most of the replicative synthesis in bacteria. This DNA polymerase also exhibits 3' to 5' exonuclease activity. The alpha chain is the DNA polymerase.</text>
</comment>
<organism evidence="12 13">
    <name type="scientific">Sediminibacillus albus</name>
    <dbReference type="NCBI Taxonomy" id="407036"/>
    <lineage>
        <taxon>Bacteria</taxon>
        <taxon>Bacillati</taxon>
        <taxon>Bacillota</taxon>
        <taxon>Bacilli</taxon>
        <taxon>Bacillales</taxon>
        <taxon>Bacillaceae</taxon>
        <taxon>Sediminibacillus</taxon>
    </lineage>
</organism>
<dbReference type="OrthoDB" id="9803237at2"/>
<dbReference type="Pfam" id="PF01336">
    <property type="entry name" value="tRNA_anti-codon"/>
    <property type="match status" value="1"/>
</dbReference>
<dbReference type="NCBIfam" id="TIGR00594">
    <property type="entry name" value="polc"/>
    <property type="match status" value="1"/>
</dbReference>
<sequence length="1114" mass="126209">MDFTHLQIRSGYSLMKSTINVQRLVQKAADLGYHSLALTDEGVLHGAVSFYQECVQKGIKPIIGMTVQLDSEDAFSCILLAVDNQGYRNLLKLSTWVQLQEKNTVSREELEKYTQQVIGVFVAKESGEEQWLQDLAQEKQVTSINEWKTAFQADHFYVGMNSNVAATGHLADRLNSISDKAGVSVTAVNDVRYLSKQDHHAYDCLQAIRRGEKWTPAERDKQSFITHLKSKEEIQEEYQLWPEAVRNSAAIAARCEVDLRFDQRMLPSFPVPGQSTADEYLEKLCYDFILEKYDFVTAEIKKRLDYELKVIQSMQFSDYFLIVWDFIRYAKENGIMVGPGRGSAAGSLVAFVLGITDVDPVKYDLLFERFLNPERVSMPDIDIDFSDARREEVIQYVKNKYGHNHVAQIITYGTFAARSLIRELIKTLEIDHQDAAFILKEIPLHTSQPITEVVKASESITAYVKKAPKLQILFKVAAKLEGLPRHLSTHAAGIVISEEPLVNHVPLIAGHNDVALTQFAMKELEALGLLKMDFLGLRNLSLMERVLSSINHRKKVEIEVQDIPLEDEATFKLLREGKTTGIFQLESRGMQGVLVDLKPTKFEDVVAVNALYRPGPMEYISVYVDRKHGREAINYPHPDLEPILSRTYGVLVYQEQIMQIASKMAGFTLGQADILRRAVSKKQKGVIEQQEEAFLKGCTGNGYQESTARQIFDWIVRFSNYGFNRSHAVAYSMISYQLAYLKAHFPAFFMAELMGSVANQQEKIQLYVSEAKQLGISVLPPSINQSYGRFSVENNHIRMGLLSIKGVGGQAVKEILQARKKGTFKNLFDFCLRVSLKTVNRPVLESLVLAGAFDGTYANRASLLGTIDQAMEQGELFGEFDDQQTFFQSDVELDAAYKETADFSEMKKLAFEKEVLGIYVSSHPLAKYRQDLRAAGFIRLSESSRFVGRNNLSAGAVVQELKTIRTKRGDPMAFMTVGDESGQIESVIFPELFRQVHRWLEEEQLIVIKGKPEKRNDRIQWLLSEIKLFEEDSLAKTPEKQLFIKIYSSNDQGMLEKIKAIADEYPGSNPIIVYHADRRKTYQLSSSYHIHINNNSLNSLYSILGKDNVAIKSE</sequence>
<dbReference type="SUPFAM" id="SSF160975">
    <property type="entry name" value="AF1531-like"/>
    <property type="match status" value="1"/>
</dbReference>
<keyword evidence="6" id="KW-0548">Nucleotidyltransferase</keyword>
<dbReference type="Pfam" id="PF17657">
    <property type="entry name" value="DNA_pol3_finger"/>
    <property type="match status" value="1"/>
</dbReference>
<dbReference type="Gene3D" id="1.10.150.870">
    <property type="match status" value="1"/>
</dbReference>
<feature type="domain" description="Polymerase/histidinol phosphatase N-terminal" evidence="11">
    <location>
        <begin position="4"/>
        <end position="71"/>
    </location>
</feature>
<evidence type="ECO:0000256" key="1">
    <source>
        <dbReference type="ARBA" id="ARBA00004496"/>
    </source>
</evidence>
<evidence type="ECO:0000256" key="8">
    <source>
        <dbReference type="ARBA" id="ARBA00022932"/>
    </source>
</evidence>
<evidence type="ECO:0000259" key="11">
    <source>
        <dbReference type="SMART" id="SM00481"/>
    </source>
</evidence>
<dbReference type="CDD" id="cd04485">
    <property type="entry name" value="DnaE_OBF"/>
    <property type="match status" value="1"/>
</dbReference>
<dbReference type="EC" id="2.7.7.7" evidence="3"/>
<evidence type="ECO:0000256" key="9">
    <source>
        <dbReference type="ARBA" id="ARBA00025611"/>
    </source>
</evidence>
<gene>
    <name evidence="12" type="ORF">SAMN05216243_3138</name>
</gene>
<accession>A0A1G9BUA8</accession>
<name>A0A1G9BUA8_9BACI</name>
<dbReference type="InterPro" id="IPR003141">
    <property type="entry name" value="Pol/His_phosphatase_N"/>
</dbReference>
<reference evidence="12 13" key="1">
    <citation type="submission" date="2016-10" db="EMBL/GenBank/DDBJ databases">
        <authorList>
            <person name="de Groot N.N."/>
        </authorList>
    </citation>
    <scope>NUCLEOTIDE SEQUENCE [LARGE SCALE GENOMIC DNA]</scope>
    <source>
        <strain evidence="12 13">CGMCC 1.6502</strain>
    </source>
</reference>
<dbReference type="SMART" id="SM00481">
    <property type="entry name" value="POLIIIAc"/>
    <property type="match status" value="1"/>
</dbReference>
<evidence type="ECO:0000256" key="4">
    <source>
        <dbReference type="ARBA" id="ARBA00019114"/>
    </source>
</evidence>
<dbReference type="InterPro" id="IPR029460">
    <property type="entry name" value="DNAPol_HHH"/>
</dbReference>
<keyword evidence="13" id="KW-1185">Reference proteome</keyword>
<dbReference type="Pfam" id="PF07733">
    <property type="entry name" value="DNA_pol3_alpha"/>
    <property type="match status" value="1"/>
</dbReference>
<dbReference type="InterPro" id="IPR004805">
    <property type="entry name" value="DnaE2/DnaE/PolC"/>
</dbReference>
<dbReference type="PANTHER" id="PTHR32294">
    <property type="entry name" value="DNA POLYMERASE III SUBUNIT ALPHA"/>
    <property type="match status" value="1"/>
</dbReference>
<evidence type="ECO:0000256" key="2">
    <source>
        <dbReference type="ARBA" id="ARBA00009496"/>
    </source>
</evidence>
<dbReference type="Pfam" id="PF14579">
    <property type="entry name" value="HHH_6"/>
    <property type="match status" value="1"/>
</dbReference>
<evidence type="ECO:0000256" key="7">
    <source>
        <dbReference type="ARBA" id="ARBA00022705"/>
    </source>
</evidence>
<keyword evidence="7" id="KW-0235">DNA replication</keyword>
<comment type="subcellular location">
    <subcellularLocation>
        <location evidence="1">Cytoplasm</location>
    </subcellularLocation>
</comment>
<dbReference type="InterPro" id="IPR011708">
    <property type="entry name" value="DNA_pol3_alpha_NTPase_dom"/>
</dbReference>
<dbReference type="InterPro" id="IPR040982">
    <property type="entry name" value="DNA_pol3_finger"/>
</dbReference>
<dbReference type="Proteomes" id="UP000198694">
    <property type="component" value="Unassembled WGS sequence"/>
</dbReference>
<proteinExistence type="inferred from homology"/>
<dbReference type="AlphaFoldDB" id="A0A1G9BUA8"/>
<dbReference type="GO" id="GO:0005737">
    <property type="term" value="C:cytoplasm"/>
    <property type="evidence" value="ECO:0007669"/>
    <property type="project" value="UniProtKB-SubCell"/>
</dbReference>
<dbReference type="Pfam" id="PF02811">
    <property type="entry name" value="PHP"/>
    <property type="match status" value="1"/>
</dbReference>
<dbReference type="InterPro" id="IPR041931">
    <property type="entry name" value="DNA_pol3_alpha_thumb_dom"/>
</dbReference>
<dbReference type="Gene3D" id="1.10.10.1600">
    <property type="entry name" value="Bacterial DNA polymerase III alpha subunit, thumb domain"/>
    <property type="match status" value="1"/>
</dbReference>
<comment type="catalytic activity">
    <reaction evidence="10">
        <text>DNA(n) + a 2'-deoxyribonucleoside 5'-triphosphate = DNA(n+1) + diphosphate</text>
        <dbReference type="Rhea" id="RHEA:22508"/>
        <dbReference type="Rhea" id="RHEA-COMP:17339"/>
        <dbReference type="Rhea" id="RHEA-COMP:17340"/>
        <dbReference type="ChEBI" id="CHEBI:33019"/>
        <dbReference type="ChEBI" id="CHEBI:61560"/>
        <dbReference type="ChEBI" id="CHEBI:173112"/>
        <dbReference type="EC" id="2.7.7.7"/>
    </reaction>
</comment>